<dbReference type="PANTHER" id="PTHR14534">
    <property type="entry name" value="VACUOLAR IMPORT AND DEGRADATION PROTEIN 24"/>
    <property type="match status" value="1"/>
</dbReference>
<reference evidence="3" key="2">
    <citation type="submission" date="2021-03" db="EMBL/GenBank/DDBJ databases">
        <authorList>
            <person name="Alouane T."/>
            <person name="Langin T."/>
            <person name="Bonhomme L."/>
        </authorList>
    </citation>
    <scope>NUCLEOTIDE SEQUENCE</scope>
    <source>
        <strain evidence="3">MDC_Fg202</strain>
    </source>
</reference>
<gene>
    <name evidence="4" type="ORF">FUG_LOCUS55400</name>
    <name evidence="3" type="ORF">MDCFG202_LOCUS305458</name>
</gene>
<sequence>MPTPSSNPPVEASSPRSYSFSTCPDDAQSQPHPAWQARDEGQARADDGGIQSGPGLSVDGASPLTVDAPTAPGCPNDDTTMYDGRPSNDLSSRSTTMSPRPQTATTAATTPMHEGSGPETKGRDAETGNQLSQEPPNNTQRASEPQSAPCESSRRRGSPNREWECVDFDAQEDELWSPSMGPDYSCIRTIPSAPSSYLRPGSKFHGTQQSERQVYDVQVEIKHVDMRESFLCGYLRIQGLTEDHPTLTTYFEGEIIGSKYSFYTQHENWGANSKVDLSHWAKFTAFRPFQKQARKGPVIIRDAAQRETIFMRWKEHFLVPDHRVRTISGASFEGFYYICFNQVKGEVSGIYFHSKSEKFQQLELKHVPDRGCFAATEFR</sequence>
<feature type="compositionally biased region" description="Polar residues" evidence="2">
    <location>
        <begin position="14"/>
        <end position="31"/>
    </location>
</feature>
<evidence type="ECO:0000256" key="2">
    <source>
        <dbReference type="SAM" id="MobiDB-lite"/>
    </source>
</evidence>
<dbReference type="OrthoDB" id="62at2759"/>
<dbReference type="InterPro" id="IPR018618">
    <property type="entry name" value="GID4/10-like"/>
</dbReference>
<evidence type="ECO:0000313" key="4">
    <source>
        <dbReference type="EMBL" id="VIO53101.1"/>
    </source>
</evidence>
<feature type="region of interest" description="Disordered" evidence="2">
    <location>
        <begin position="1"/>
        <end position="160"/>
    </location>
</feature>
<dbReference type="GO" id="GO:0005773">
    <property type="term" value="C:vacuole"/>
    <property type="evidence" value="ECO:0007669"/>
    <property type="project" value="GOC"/>
</dbReference>
<name>A0A2H3FR39_GIBZA</name>
<dbReference type="GO" id="GO:0006623">
    <property type="term" value="P:protein targeting to vacuole"/>
    <property type="evidence" value="ECO:0007669"/>
    <property type="project" value="TreeGrafter"/>
</dbReference>
<dbReference type="Pfam" id="PF09783">
    <property type="entry name" value="Vac_ImportDeg"/>
    <property type="match status" value="1"/>
</dbReference>
<comment type="similarity">
    <text evidence="1">Belongs to the GID4/VID24 family.</text>
</comment>
<proteinExistence type="inferred from homology"/>
<feature type="compositionally biased region" description="Polar residues" evidence="2">
    <location>
        <begin position="88"/>
        <end position="102"/>
    </location>
</feature>
<evidence type="ECO:0000256" key="1">
    <source>
        <dbReference type="ARBA" id="ARBA00061469"/>
    </source>
</evidence>
<dbReference type="EMBL" id="CAAKMV010000044">
    <property type="protein sequence ID" value="VIO53101.1"/>
    <property type="molecule type" value="Genomic_DNA"/>
</dbReference>
<accession>A0A2H3FR39</accession>
<organism evidence="3 5">
    <name type="scientific">Gibberella zeae</name>
    <name type="common">Wheat head blight fungus</name>
    <name type="synonym">Fusarium graminearum</name>
    <dbReference type="NCBI Taxonomy" id="5518"/>
    <lineage>
        <taxon>Eukaryota</taxon>
        <taxon>Fungi</taxon>
        <taxon>Dikarya</taxon>
        <taxon>Ascomycota</taxon>
        <taxon>Pezizomycotina</taxon>
        <taxon>Sordariomycetes</taxon>
        <taxon>Hypocreomycetidae</taxon>
        <taxon>Hypocreales</taxon>
        <taxon>Nectriaceae</taxon>
        <taxon>Fusarium</taxon>
    </lineage>
</organism>
<evidence type="ECO:0000313" key="5">
    <source>
        <dbReference type="Proteomes" id="UP000746612"/>
    </source>
</evidence>
<dbReference type="Proteomes" id="UP000746612">
    <property type="component" value="Unassembled WGS sequence"/>
</dbReference>
<dbReference type="GO" id="GO:0045721">
    <property type="term" value="P:negative regulation of gluconeogenesis"/>
    <property type="evidence" value="ECO:0007669"/>
    <property type="project" value="TreeGrafter"/>
</dbReference>
<dbReference type="OMA" id="TMYDGRP"/>
<dbReference type="GO" id="GO:0007039">
    <property type="term" value="P:protein catabolic process in the vacuole"/>
    <property type="evidence" value="ECO:0007669"/>
    <property type="project" value="TreeGrafter"/>
</dbReference>
<dbReference type="PANTHER" id="PTHR14534:SF3">
    <property type="entry name" value="GID COMPLEX SUBUNIT 4 HOMOLOG"/>
    <property type="match status" value="1"/>
</dbReference>
<protein>
    <recommendedName>
        <fullName evidence="6">Vesicle-mediated transporter Vid24</fullName>
    </recommendedName>
</protein>
<feature type="compositionally biased region" description="Basic and acidic residues" evidence="2">
    <location>
        <begin position="37"/>
        <end position="47"/>
    </location>
</feature>
<feature type="compositionally biased region" description="Polar residues" evidence="2">
    <location>
        <begin position="127"/>
        <end position="150"/>
    </location>
</feature>
<evidence type="ECO:0008006" key="6">
    <source>
        <dbReference type="Google" id="ProtNLM"/>
    </source>
</evidence>
<dbReference type="EMBL" id="CAJPIJ010000144">
    <property type="protein sequence ID" value="CAG1988334.1"/>
    <property type="molecule type" value="Genomic_DNA"/>
</dbReference>
<reference evidence="4" key="1">
    <citation type="submission" date="2019-04" db="EMBL/GenBank/DDBJ databases">
        <authorList>
            <person name="Melise S."/>
            <person name="Noan J."/>
            <person name="Okalmin O."/>
        </authorList>
    </citation>
    <scope>NUCLEOTIDE SEQUENCE</scope>
    <source>
        <strain evidence="4">FN9</strain>
    </source>
</reference>
<evidence type="ECO:0000313" key="3">
    <source>
        <dbReference type="EMBL" id="CAG1988334.1"/>
    </source>
</evidence>
<dbReference type="GO" id="GO:0043161">
    <property type="term" value="P:proteasome-mediated ubiquitin-dependent protein catabolic process"/>
    <property type="evidence" value="ECO:0007669"/>
    <property type="project" value="TreeGrafter"/>
</dbReference>
<dbReference type="AlphaFoldDB" id="A0A2H3FR39"/>
<dbReference type="GO" id="GO:0034657">
    <property type="term" value="C:GID complex"/>
    <property type="evidence" value="ECO:0007669"/>
    <property type="project" value="TreeGrafter"/>
</dbReference>